<evidence type="ECO:0000256" key="2">
    <source>
        <dbReference type="ARBA" id="ARBA00012438"/>
    </source>
</evidence>
<dbReference type="InterPro" id="IPR035965">
    <property type="entry name" value="PAS-like_dom_sf"/>
</dbReference>
<dbReference type="InterPro" id="IPR052162">
    <property type="entry name" value="Sensor_kinase/Photoreceptor"/>
</dbReference>
<dbReference type="SMART" id="SM00086">
    <property type="entry name" value="PAC"/>
    <property type="match status" value="2"/>
</dbReference>
<sequence length="722" mass="81584">MGVPGPAPDVTLEDVRNVVAESEQPGAPITAGEVADRLTCSTRAARATLRELTESGEFRTKQIDGTRVWWRPAERSTDDPNERNERNERADRDVSPGLEESDRQREDDRPLAERILETVPVGIGVVAADGTIVQGNERLFERLPCPDGSCEPDDVDGWTLYDADGEPISSDDRPWERVFDTGEPVADYECQVERADGERRWRSITATPIAGEGGDDLVVLSIDDITDRKERERQLRREHDQTEKLLETAPIAIAVQTADRETIRANQRAQEAFGLSEEEFRDNPVDTGDWKIYDEDGTLLDSSETTSARAMKTGEPVLDEELVFEPPDGDRLHFRVNTAPVYGPDGDLERIVTAAKDITELKARERQLEQRKAELETELSEILGRISDAFYALDEEWRYTHLNEQAVAILDRSREDLLGRPVWETIPDAVEPFFREQYQTAMETQEPVSFEIEAATFDAWLEFAVYPSESGLSVYFRDISERKAYEQQLEASNERLEQFAYAASHDLQEPLRMVTSYLQLLERRYADDLDDDAEEFIDFAVDGAERMREMIDGLLEYSRVETQGDPLEPVDLNDLLADVREDLRVRIEESDADIEAEDLPRVDGDASQLRQVFQNLLTNAIQYSGDDPPRVRVSAERAGDRWEVSVRDEGVGIDPDDQDRIFEVFQRLHSREDHPGTGIGLSLCRRIVERHGGEIRVDSEPDEGTTFSFTLPAVGTGAAGDD</sequence>
<evidence type="ECO:0000313" key="11">
    <source>
        <dbReference type="EMBL" id="RKD98350.1"/>
    </source>
</evidence>
<dbReference type="SMART" id="SM00387">
    <property type="entry name" value="HATPase_c"/>
    <property type="match status" value="1"/>
</dbReference>
<dbReference type="SMART" id="SM00388">
    <property type="entry name" value="HisKA"/>
    <property type="match status" value="1"/>
</dbReference>
<dbReference type="OrthoDB" id="342253at2157"/>
<dbReference type="Pfam" id="PF08448">
    <property type="entry name" value="PAS_4"/>
    <property type="match status" value="3"/>
</dbReference>
<evidence type="ECO:0000259" key="10">
    <source>
        <dbReference type="PROSITE" id="PS50113"/>
    </source>
</evidence>
<dbReference type="PANTHER" id="PTHR43304:SF1">
    <property type="entry name" value="PAC DOMAIN-CONTAINING PROTEIN"/>
    <property type="match status" value="1"/>
</dbReference>
<organism evidence="11 12">
    <name type="scientific">Halopiger aswanensis</name>
    <dbReference type="NCBI Taxonomy" id="148449"/>
    <lineage>
        <taxon>Archaea</taxon>
        <taxon>Methanobacteriati</taxon>
        <taxon>Methanobacteriota</taxon>
        <taxon>Stenosarchaea group</taxon>
        <taxon>Halobacteria</taxon>
        <taxon>Halobacteriales</taxon>
        <taxon>Natrialbaceae</taxon>
        <taxon>Halopiger</taxon>
    </lineage>
</organism>
<evidence type="ECO:0000256" key="5">
    <source>
        <dbReference type="ARBA" id="ARBA00022777"/>
    </source>
</evidence>
<feature type="coiled-coil region" evidence="6">
    <location>
        <begin position="351"/>
        <end position="385"/>
    </location>
</feature>
<keyword evidence="5" id="KW-0418">Kinase</keyword>
<evidence type="ECO:0000259" key="8">
    <source>
        <dbReference type="PROSITE" id="PS50109"/>
    </source>
</evidence>
<dbReference type="Proteomes" id="UP000283805">
    <property type="component" value="Unassembled WGS sequence"/>
</dbReference>
<dbReference type="SUPFAM" id="SSF55874">
    <property type="entry name" value="ATPase domain of HSP90 chaperone/DNA topoisomerase II/histidine kinase"/>
    <property type="match status" value="1"/>
</dbReference>
<dbReference type="Gene3D" id="1.10.287.130">
    <property type="match status" value="1"/>
</dbReference>
<dbReference type="InterPro" id="IPR003594">
    <property type="entry name" value="HATPase_dom"/>
</dbReference>
<accession>A0A419WSB5</accession>
<feature type="region of interest" description="Disordered" evidence="7">
    <location>
        <begin position="70"/>
        <end position="110"/>
    </location>
</feature>
<evidence type="ECO:0000256" key="7">
    <source>
        <dbReference type="SAM" id="MobiDB-lite"/>
    </source>
</evidence>
<feature type="domain" description="PAS" evidence="9">
    <location>
        <begin position="375"/>
        <end position="445"/>
    </location>
</feature>
<evidence type="ECO:0000256" key="3">
    <source>
        <dbReference type="ARBA" id="ARBA00022553"/>
    </source>
</evidence>
<dbReference type="Gene3D" id="3.30.450.20">
    <property type="entry name" value="PAS domain"/>
    <property type="match status" value="3"/>
</dbReference>
<evidence type="ECO:0000256" key="4">
    <source>
        <dbReference type="ARBA" id="ARBA00022679"/>
    </source>
</evidence>
<dbReference type="PROSITE" id="PS50112">
    <property type="entry name" value="PAS"/>
    <property type="match status" value="1"/>
</dbReference>
<reference evidence="11 12" key="1">
    <citation type="submission" date="2018-09" db="EMBL/GenBank/DDBJ databases">
        <title>Genomic Encyclopedia of Archaeal and Bacterial Type Strains, Phase II (KMG-II): from individual species to whole genera.</title>
        <authorList>
            <person name="Goeker M."/>
        </authorList>
    </citation>
    <scope>NUCLEOTIDE SEQUENCE [LARGE SCALE GENOMIC DNA]</scope>
    <source>
        <strain evidence="11 12">DSM 13151</strain>
    </source>
</reference>
<dbReference type="EC" id="2.7.13.3" evidence="2"/>
<dbReference type="InterPro" id="IPR036097">
    <property type="entry name" value="HisK_dim/P_sf"/>
</dbReference>
<evidence type="ECO:0000259" key="9">
    <source>
        <dbReference type="PROSITE" id="PS50112"/>
    </source>
</evidence>
<keyword evidence="3" id="KW-0597">Phosphoprotein</keyword>
<dbReference type="InterPro" id="IPR005467">
    <property type="entry name" value="His_kinase_dom"/>
</dbReference>
<dbReference type="Pfam" id="PF00512">
    <property type="entry name" value="HisKA"/>
    <property type="match status" value="1"/>
</dbReference>
<dbReference type="InterPro" id="IPR001610">
    <property type="entry name" value="PAC"/>
</dbReference>
<protein>
    <recommendedName>
        <fullName evidence="2">histidine kinase</fullName>
        <ecNumber evidence="2">2.7.13.3</ecNumber>
    </recommendedName>
</protein>
<dbReference type="SMART" id="SM00091">
    <property type="entry name" value="PAS"/>
    <property type="match status" value="2"/>
</dbReference>
<dbReference type="InterPro" id="IPR003661">
    <property type="entry name" value="HisK_dim/P_dom"/>
</dbReference>
<keyword evidence="6" id="KW-0175">Coiled coil</keyword>
<feature type="domain" description="Histidine kinase" evidence="8">
    <location>
        <begin position="502"/>
        <end position="715"/>
    </location>
</feature>
<keyword evidence="12" id="KW-1185">Reference proteome</keyword>
<dbReference type="SUPFAM" id="SSF55785">
    <property type="entry name" value="PYP-like sensor domain (PAS domain)"/>
    <property type="match status" value="3"/>
</dbReference>
<dbReference type="PANTHER" id="PTHR43304">
    <property type="entry name" value="PHYTOCHROME-LIKE PROTEIN CPH1"/>
    <property type="match status" value="1"/>
</dbReference>
<dbReference type="InterPro" id="IPR004358">
    <property type="entry name" value="Sig_transdc_His_kin-like_C"/>
</dbReference>
<proteinExistence type="predicted"/>
<dbReference type="Pfam" id="PF02518">
    <property type="entry name" value="HATPase_c"/>
    <property type="match status" value="1"/>
</dbReference>
<evidence type="ECO:0000256" key="1">
    <source>
        <dbReference type="ARBA" id="ARBA00000085"/>
    </source>
</evidence>
<dbReference type="SUPFAM" id="SSF47384">
    <property type="entry name" value="Homodimeric domain of signal transducing histidine kinase"/>
    <property type="match status" value="1"/>
</dbReference>
<dbReference type="PROSITE" id="PS50109">
    <property type="entry name" value="HIS_KIN"/>
    <property type="match status" value="1"/>
</dbReference>
<dbReference type="EMBL" id="RAPO01000001">
    <property type="protein sequence ID" value="RKD98350.1"/>
    <property type="molecule type" value="Genomic_DNA"/>
</dbReference>
<dbReference type="InterPro" id="IPR000700">
    <property type="entry name" value="PAS-assoc_C"/>
</dbReference>
<dbReference type="RefSeq" id="WP_120243784.1">
    <property type="nucleotide sequence ID" value="NZ_RAPO01000001.1"/>
</dbReference>
<dbReference type="FunFam" id="3.30.565.10:FF:000006">
    <property type="entry name" value="Sensor histidine kinase WalK"/>
    <property type="match status" value="1"/>
</dbReference>
<gene>
    <name evidence="11" type="ORF">ATJ93_1357</name>
</gene>
<dbReference type="Gene3D" id="3.30.565.10">
    <property type="entry name" value="Histidine kinase-like ATPase, C-terminal domain"/>
    <property type="match status" value="1"/>
</dbReference>
<dbReference type="GO" id="GO:0000155">
    <property type="term" value="F:phosphorelay sensor kinase activity"/>
    <property type="evidence" value="ECO:0007669"/>
    <property type="project" value="InterPro"/>
</dbReference>
<dbReference type="InterPro" id="IPR013656">
    <property type="entry name" value="PAS_4"/>
</dbReference>
<evidence type="ECO:0000313" key="12">
    <source>
        <dbReference type="Proteomes" id="UP000283805"/>
    </source>
</evidence>
<evidence type="ECO:0000256" key="6">
    <source>
        <dbReference type="SAM" id="Coils"/>
    </source>
</evidence>
<dbReference type="AlphaFoldDB" id="A0A419WSB5"/>
<comment type="caution">
    <text evidence="11">The sequence shown here is derived from an EMBL/GenBank/DDBJ whole genome shotgun (WGS) entry which is preliminary data.</text>
</comment>
<feature type="compositionally biased region" description="Basic and acidic residues" evidence="7">
    <location>
        <begin position="72"/>
        <end position="110"/>
    </location>
</feature>
<dbReference type="NCBIfam" id="TIGR00229">
    <property type="entry name" value="sensory_box"/>
    <property type="match status" value="3"/>
</dbReference>
<keyword evidence="4" id="KW-0808">Transferase</keyword>
<dbReference type="InterPro" id="IPR036890">
    <property type="entry name" value="HATPase_C_sf"/>
</dbReference>
<dbReference type="CDD" id="cd00130">
    <property type="entry name" value="PAS"/>
    <property type="match status" value="3"/>
</dbReference>
<feature type="domain" description="PAC" evidence="10">
    <location>
        <begin position="318"/>
        <end position="370"/>
    </location>
</feature>
<feature type="domain" description="PAC" evidence="10">
    <location>
        <begin position="186"/>
        <end position="237"/>
    </location>
</feature>
<dbReference type="InterPro" id="IPR000014">
    <property type="entry name" value="PAS"/>
</dbReference>
<dbReference type="PRINTS" id="PR00344">
    <property type="entry name" value="BCTRLSENSOR"/>
</dbReference>
<comment type="catalytic activity">
    <reaction evidence="1">
        <text>ATP + protein L-histidine = ADP + protein N-phospho-L-histidine.</text>
        <dbReference type="EC" id="2.7.13.3"/>
    </reaction>
</comment>
<dbReference type="CDD" id="cd00082">
    <property type="entry name" value="HisKA"/>
    <property type="match status" value="1"/>
</dbReference>
<name>A0A419WSB5_9EURY</name>
<dbReference type="PROSITE" id="PS50113">
    <property type="entry name" value="PAC"/>
    <property type="match status" value="2"/>
</dbReference>